<protein>
    <recommendedName>
        <fullName evidence="6">C2H2-type domain-containing protein</fullName>
    </recommendedName>
</protein>
<evidence type="ECO:0000256" key="3">
    <source>
        <dbReference type="ARBA" id="ARBA00022833"/>
    </source>
</evidence>
<evidence type="ECO:0000256" key="5">
    <source>
        <dbReference type="SAM" id="MobiDB-lite"/>
    </source>
</evidence>
<keyword evidence="8" id="KW-1185">Reference proteome</keyword>
<organism evidence="7 8">
    <name type="scientific">Laccaria amethystina LaAM-08-1</name>
    <dbReference type="NCBI Taxonomy" id="1095629"/>
    <lineage>
        <taxon>Eukaryota</taxon>
        <taxon>Fungi</taxon>
        <taxon>Dikarya</taxon>
        <taxon>Basidiomycota</taxon>
        <taxon>Agaricomycotina</taxon>
        <taxon>Agaricomycetes</taxon>
        <taxon>Agaricomycetidae</taxon>
        <taxon>Agaricales</taxon>
        <taxon>Agaricineae</taxon>
        <taxon>Hydnangiaceae</taxon>
        <taxon>Laccaria</taxon>
    </lineage>
</organism>
<evidence type="ECO:0000259" key="6">
    <source>
        <dbReference type="PROSITE" id="PS50157"/>
    </source>
</evidence>
<evidence type="ECO:0000256" key="4">
    <source>
        <dbReference type="PROSITE-ProRule" id="PRU00042"/>
    </source>
</evidence>
<dbReference type="PROSITE" id="PS50157">
    <property type="entry name" value="ZINC_FINGER_C2H2_2"/>
    <property type="match status" value="2"/>
</dbReference>
<dbReference type="EMBL" id="KN838556">
    <property type="protein sequence ID" value="KIK05897.1"/>
    <property type="molecule type" value="Genomic_DNA"/>
</dbReference>
<evidence type="ECO:0000313" key="7">
    <source>
        <dbReference type="EMBL" id="KIK05897.1"/>
    </source>
</evidence>
<dbReference type="SMART" id="SM00355">
    <property type="entry name" value="ZnF_C2H2"/>
    <property type="match status" value="2"/>
</dbReference>
<dbReference type="Pfam" id="PF12171">
    <property type="entry name" value="zf-C2H2_jaz"/>
    <property type="match status" value="1"/>
</dbReference>
<gene>
    <name evidence="7" type="ORF">K443DRAFT_90336</name>
</gene>
<reference evidence="7 8" key="1">
    <citation type="submission" date="2014-04" db="EMBL/GenBank/DDBJ databases">
        <authorList>
            <consortium name="DOE Joint Genome Institute"/>
            <person name="Kuo A."/>
            <person name="Kohler A."/>
            <person name="Nagy L.G."/>
            <person name="Floudas D."/>
            <person name="Copeland A."/>
            <person name="Barry K.W."/>
            <person name="Cichocki N."/>
            <person name="Veneault-Fourrey C."/>
            <person name="LaButti K."/>
            <person name="Lindquist E.A."/>
            <person name="Lipzen A."/>
            <person name="Lundell T."/>
            <person name="Morin E."/>
            <person name="Murat C."/>
            <person name="Sun H."/>
            <person name="Tunlid A."/>
            <person name="Henrissat B."/>
            <person name="Grigoriev I.V."/>
            <person name="Hibbett D.S."/>
            <person name="Martin F."/>
            <person name="Nordberg H.P."/>
            <person name="Cantor M.N."/>
            <person name="Hua S.X."/>
        </authorList>
    </citation>
    <scope>NUCLEOTIDE SEQUENCE [LARGE SCALE GENOMIC DNA]</scope>
    <source>
        <strain evidence="7 8">LaAM-08-1</strain>
    </source>
</reference>
<feature type="domain" description="C2H2-type" evidence="6">
    <location>
        <begin position="342"/>
        <end position="371"/>
    </location>
</feature>
<dbReference type="Gene3D" id="3.30.160.60">
    <property type="entry name" value="Classic Zinc Finger"/>
    <property type="match status" value="1"/>
</dbReference>
<sequence length="417" mass="45478">MRSQSTFTFSCPSAAAKTRSFAGEDLMNFPSAPFPFSSSALEYLSANKTQYPDFHSKEDDNLALFLRGDGAVTSKVIDDDAALDDIFSLGDWIVMEDEPSPSPSPMATSFFVEPVTSTSGAPRVVSPEKAALSLLASGSVLNPIQPLLSMEGVHLVPSSSATGSGLVEETLDFYVNRMESSTGLPYFVHDKFGRAKNALKVTVPHMAHLHSLPAIKQADSVPHDHVRLSDVNRSGDVGDIHNAVDLPLSVKEDHVEVQFVYAPLPHTTPVGPSPVPAPASFGSDLAKPVNPPKVSALPAKRSSRKRSKVDEVDEDFIDGPALKKRRARVTKTGSTTRAPGAVQCQLCEKWCNNANDMRRHMRSVNHGGIKLPCLVDTCSGDFTREDALKRHLENKHHWDFPNPEWDAWMKEQRSSPS</sequence>
<dbReference type="GO" id="GO:0008270">
    <property type="term" value="F:zinc ion binding"/>
    <property type="evidence" value="ECO:0007669"/>
    <property type="project" value="UniProtKB-KW"/>
</dbReference>
<dbReference type="PROSITE" id="PS00028">
    <property type="entry name" value="ZINC_FINGER_C2H2_1"/>
    <property type="match status" value="2"/>
</dbReference>
<proteinExistence type="predicted"/>
<dbReference type="Proteomes" id="UP000054477">
    <property type="component" value="Unassembled WGS sequence"/>
</dbReference>
<keyword evidence="2 4" id="KW-0863">Zinc-finger</keyword>
<keyword evidence="1" id="KW-0479">Metal-binding</keyword>
<evidence type="ECO:0000313" key="8">
    <source>
        <dbReference type="Proteomes" id="UP000054477"/>
    </source>
</evidence>
<accession>A0A0C9Y6R0</accession>
<feature type="region of interest" description="Disordered" evidence="5">
    <location>
        <begin position="269"/>
        <end position="311"/>
    </location>
</feature>
<dbReference type="HOGENOM" id="CLU_744081_0_0_1"/>
<evidence type="ECO:0000256" key="2">
    <source>
        <dbReference type="ARBA" id="ARBA00022771"/>
    </source>
</evidence>
<reference evidence="8" key="2">
    <citation type="submission" date="2015-01" db="EMBL/GenBank/DDBJ databases">
        <title>Evolutionary Origins and Diversification of the Mycorrhizal Mutualists.</title>
        <authorList>
            <consortium name="DOE Joint Genome Institute"/>
            <consortium name="Mycorrhizal Genomics Consortium"/>
            <person name="Kohler A."/>
            <person name="Kuo A."/>
            <person name="Nagy L.G."/>
            <person name="Floudas D."/>
            <person name="Copeland A."/>
            <person name="Barry K.W."/>
            <person name="Cichocki N."/>
            <person name="Veneault-Fourrey C."/>
            <person name="LaButti K."/>
            <person name="Lindquist E.A."/>
            <person name="Lipzen A."/>
            <person name="Lundell T."/>
            <person name="Morin E."/>
            <person name="Murat C."/>
            <person name="Riley R."/>
            <person name="Ohm R."/>
            <person name="Sun H."/>
            <person name="Tunlid A."/>
            <person name="Henrissat B."/>
            <person name="Grigoriev I.V."/>
            <person name="Hibbett D.S."/>
            <person name="Martin F."/>
        </authorList>
    </citation>
    <scope>NUCLEOTIDE SEQUENCE [LARGE SCALE GENOMIC DNA]</scope>
    <source>
        <strain evidence="8">LaAM-08-1</strain>
    </source>
</reference>
<keyword evidence="3" id="KW-0862">Zinc</keyword>
<feature type="domain" description="C2H2-type" evidence="6">
    <location>
        <begin position="371"/>
        <end position="401"/>
    </location>
</feature>
<dbReference type="InterPro" id="IPR022755">
    <property type="entry name" value="Znf_C2H2_jaz"/>
</dbReference>
<dbReference type="OrthoDB" id="3176823at2759"/>
<dbReference type="InterPro" id="IPR013087">
    <property type="entry name" value="Znf_C2H2_type"/>
</dbReference>
<name>A0A0C9Y6R0_9AGAR</name>
<dbReference type="AlphaFoldDB" id="A0A0C9Y6R0"/>
<evidence type="ECO:0000256" key="1">
    <source>
        <dbReference type="ARBA" id="ARBA00022723"/>
    </source>
</evidence>